<dbReference type="Proteomes" id="UP001328107">
    <property type="component" value="Unassembled WGS sequence"/>
</dbReference>
<keyword evidence="2" id="KW-1185">Reference proteome</keyword>
<protein>
    <submittedName>
        <fullName evidence="1">Uncharacterized protein</fullName>
    </submittedName>
</protein>
<proteinExistence type="predicted"/>
<evidence type="ECO:0000313" key="1">
    <source>
        <dbReference type="EMBL" id="GMR50683.1"/>
    </source>
</evidence>
<reference evidence="2" key="1">
    <citation type="submission" date="2022-10" db="EMBL/GenBank/DDBJ databases">
        <title>Genome assembly of Pristionchus species.</title>
        <authorList>
            <person name="Yoshida K."/>
            <person name="Sommer R.J."/>
        </authorList>
    </citation>
    <scope>NUCLEOTIDE SEQUENCE [LARGE SCALE GENOMIC DNA]</scope>
    <source>
        <strain evidence="2">RS5460</strain>
    </source>
</reference>
<evidence type="ECO:0000313" key="2">
    <source>
        <dbReference type="Proteomes" id="UP001328107"/>
    </source>
</evidence>
<dbReference type="AlphaFoldDB" id="A0AAN5I3J4"/>
<gene>
    <name evidence="1" type="ORF">PMAYCL1PPCAC_20878</name>
</gene>
<organism evidence="1 2">
    <name type="scientific">Pristionchus mayeri</name>
    <dbReference type="NCBI Taxonomy" id="1317129"/>
    <lineage>
        <taxon>Eukaryota</taxon>
        <taxon>Metazoa</taxon>
        <taxon>Ecdysozoa</taxon>
        <taxon>Nematoda</taxon>
        <taxon>Chromadorea</taxon>
        <taxon>Rhabditida</taxon>
        <taxon>Rhabditina</taxon>
        <taxon>Diplogasteromorpha</taxon>
        <taxon>Diplogasteroidea</taxon>
        <taxon>Neodiplogasteridae</taxon>
        <taxon>Pristionchus</taxon>
    </lineage>
</organism>
<dbReference type="EMBL" id="BTRK01000004">
    <property type="protein sequence ID" value="GMR50683.1"/>
    <property type="molecule type" value="Genomic_DNA"/>
</dbReference>
<comment type="caution">
    <text evidence="1">The sequence shown here is derived from an EMBL/GenBank/DDBJ whole genome shotgun (WGS) entry which is preliminary data.</text>
</comment>
<accession>A0AAN5I3J4</accession>
<sequence length="123" mass="14789">MHLFDPSFLLKISSIVREVHIRAEILEFLYMSGFDCTKLIVSMYTNKMDKLSTHEVYSRWMPTRRCIDYLAQELPKLGKKLWFKTKIKAIVFDDNFDYMINEHRIRADGEYFSIIHTSREDEQ</sequence>
<name>A0AAN5I3J4_9BILA</name>